<dbReference type="InterPro" id="IPR001810">
    <property type="entry name" value="F-box_dom"/>
</dbReference>
<name>A0A9W9U2A6_9EURO</name>
<evidence type="ECO:0000259" key="1">
    <source>
        <dbReference type="SMART" id="SM00256"/>
    </source>
</evidence>
<dbReference type="SMART" id="SM00256">
    <property type="entry name" value="FBOX"/>
    <property type="match status" value="1"/>
</dbReference>
<proteinExistence type="predicted"/>
<dbReference type="EMBL" id="JAPZBO010000008">
    <property type="protein sequence ID" value="KAJ5308422.1"/>
    <property type="molecule type" value="Genomic_DNA"/>
</dbReference>
<dbReference type="InterPro" id="IPR036047">
    <property type="entry name" value="F-box-like_dom_sf"/>
</dbReference>
<accession>A0A9W9U2A6</accession>
<reference evidence="2" key="2">
    <citation type="journal article" date="2023" name="IMA Fungus">
        <title>Comparative genomic study of the Penicillium genus elucidates a diverse pangenome and 15 lateral gene transfer events.</title>
        <authorList>
            <person name="Petersen C."/>
            <person name="Sorensen T."/>
            <person name="Nielsen M.R."/>
            <person name="Sondergaard T.E."/>
            <person name="Sorensen J.L."/>
            <person name="Fitzpatrick D.A."/>
            <person name="Frisvad J.C."/>
            <person name="Nielsen K.L."/>
        </authorList>
    </citation>
    <scope>NUCLEOTIDE SEQUENCE</scope>
    <source>
        <strain evidence="2">IBT 21472</strain>
    </source>
</reference>
<evidence type="ECO:0000313" key="3">
    <source>
        <dbReference type="Proteomes" id="UP001147746"/>
    </source>
</evidence>
<comment type="caution">
    <text evidence="2">The sequence shown here is derived from an EMBL/GenBank/DDBJ whole genome shotgun (WGS) entry which is preliminary data.</text>
</comment>
<protein>
    <recommendedName>
        <fullName evidence="1">F-box domain-containing protein</fullName>
    </recommendedName>
</protein>
<reference evidence="2" key="1">
    <citation type="submission" date="2022-12" db="EMBL/GenBank/DDBJ databases">
        <authorList>
            <person name="Petersen C."/>
        </authorList>
    </citation>
    <scope>NUCLEOTIDE SEQUENCE</scope>
    <source>
        <strain evidence="2">IBT 21472</strain>
    </source>
</reference>
<dbReference type="Pfam" id="PF00646">
    <property type="entry name" value="F-box"/>
    <property type="match status" value="1"/>
</dbReference>
<gene>
    <name evidence="2" type="ORF">N7476_009078</name>
</gene>
<evidence type="ECO:0000313" key="2">
    <source>
        <dbReference type="EMBL" id="KAJ5308422.1"/>
    </source>
</evidence>
<feature type="domain" description="F-box" evidence="1">
    <location>
        <begin position="12"/>
        <end position="51"/>
    </location>
</feature>
<keyword evidence="3" id="KW-1185">Reference proteome</keyword>
<dbReference type="OrthoDB" id="3800738at2759"/>
<organism evidence="2 3">
    <name type="scientific">Penicillium atrosanguineum</name>
    <dbReference type="NCBI Taxonomy" id="1132637"/>
    <lineage>
        <taxon>Eukaryota</taxon>
        <taxon>Fungi</taxon>
        <taxon>Dikarya</taxon>
        <taxon>Ascomycota</taxon>
        <taxon>Pezizomycotina</taxon>
        <taxon>Eurotiomycetes</taxon>
        <taxon>Eurotiomycetidae</taxon>
        <taxon>Eurotiales</taxon>
        <taxon>Aspergillaceae</taxon>
        <taxon>Penicillium</taxon>
    </lineage>
</organism>
<dbReference type="SUPFAM" id="SSF81383">
    <property type="entry name" value="F-box domain"/>
    <property type="match status" value="1"/>
</dbReference>
<dbReference type="AlphaFoldDB" id="A0A9W9U2A6"/>
<dbReference type="Proteomes" id="UP001147746">
    <property type="component" value="Unassembled WGS sequence"/>
</dbReference>
<sequence>MQSVSETKALRMPEIITCILNQADICTLMTAQLVCHMWKDLIDETPSLQQALFFLPSSIPSNCAERTLNPLLAETFHSFFPRKMPQADPAEVLVIDLQALDLVKESKKEAYFRPEASWRRMLTHQPPMRNIGYFEDATTPFGWGWGQSRTFVENGLRMGPLLDTVIDRSRWKLNHGWFSVFLGGLEPVNLDPFWLKPGPNRSTLEGPKVAYGEMVEFELVIHAGSGSTCVDPDEDDEEYYKTENEIAWEEIRKEYERAGMVISGLNMEKYKEGSEMWD</sequence>